<dbReference type="Proteomes" id="UP000625804">
    <property type="component" value="Unassembled WGS sequence"/>
</dbReference>
<reference evidence="2" key="1">
    <citation type="submission" date="2020-06" db="EMBL/GenBank/DDBJ databases">
        <title>A novel thermopfilic bacterium from Erzurum, Turkey.</title>
        <authorList>
            <person name="Adiguzel A."/>
            <person name="Ay H."/>
            <person name="Baltaci M.O."/>
        </authorList>
    </citation>
    <scope>NUCLEOTIDE SEQUENCE</scope>
    <source>
        <strain evidence="2">P2</strain>
    </source>
</reference>
<evidence type="ECO:0000313" key="2">
    <source>
        <dbReference type="EMBL" id="NSL50376.1"/>
    </source>
</evidence>
<evidence type="ECO:0000313" key="3">
    <source>
        <dbReference type="Proteomes" id="UP000625804"/>
    </source>
</evidence>
<sequence length="81" mass="8534">MSMAGLRILSALIELSAAIAMLFLNDVKKALAVNAFLAMVGPTILITTMSIGLISLSDDLSVSKLVFIAIGVGFILYGIYK</sequence>
<keyword evidence="1" id="KW-0472">Membrane</keyword>
<keyword evidence="1" id="KW-1133">Transmembrane helix</keyword>
<dbReference type="EMBL" id="JABTTE010000001">
    <property type="protein sequence ID" value="NSL50376.1"/>
    <property type="molecule type" value="Genomic_DNA"/>
</dbReference>
<feature type="transmembrane region" description="Helical" evidence="1">
    <location>
        <begin position="6"/>
        <end position="24"/>
    </location>
</feature>
<proteinExistence type="predicted"/>
<comment type="caution">
    <text evidence="2">The sequence shown here is derived from an EMBL/GenBank/DDBJ whole genome shotgun (WGS) entry which is preliminary data.</text>
</comment>
<dbReference type="Pfam" id="PF10942">
    <property type="entry name" value="DUF2619"/>
    <property type="match status" value="1"/>
</dbReference>
<feature type="transmembrane region" description="Helical" evidence="1">
    <location>
        <begin position="62"/>
        <end position="80"/>
    </location>
</feature>
<name>A0A8J8K748_9BACI</name>
<accession>A0A8J8K748</accession>
<protein>
    <submittedName>
        <fullName evidence="2">YqhV family protein</fullName>
    </submittedName>
</protein>
<feature type="transmembrane region" description="Helical" evidence="1">
    <location>
        <begin position="31"/>
        <end position="56"/>
    </location>
</feature>
<dbReference type="InterPro" id="IPR020390">
    <property type="entry name" value="Uncharacterised_YqhV"/>
</dbReference>
<dbReference type="AlphaFoldDB" id="A0A8J8K748"/>
<keyword evidence="1" id="KW-0812">Transmembrane</keyword>
<organism evidence="2 3">
    <name type="scientific">Calidifontibacillus erzurumensis</name>
    <dbReference type="NCBI Taxonomy" id="2741433"/>
    <lineage>
        <taxon>Bacteria</taxon>
        <taxon>Bacillati</taxon>
        <taxon>Bacillota</taxon>
        <taxon>Bacilli</taxon>
        <taxon>Bacillales</taxon>
        <taxon>Bacillaceae</taxon>
        <taxon>Calidifontibacillus/Schinkia group</taxon>
        <taxon>Calidifontibacillus</taxon>
    </lineage>
</organism>
<gene>
    <name evidence="2" type="ORF">HR057_01215</name>
</gene>
<evidence type="ECO:0000256" key="1">
    <source>
        <dbReference type="SAM" id="Phobius"/>
    </source>
</evidence>
<keyword evidence="3" id="KW-1185">Reference proteome</keyword>